<dbReference type="FunFam" id="3.40.1010.10:FF:000001">
    <property type="entry name" value="Siroheme synthase"/>
    <property type="match status" value="1"/>
</dbReference>
<name>A0A382BRG9_9ZZZZ</name>
<reference evidence="8" key="1">
    <citation type="submission" date="2018-05" db="EMBL/GenBank/DDBJ databases">
        <authorList>
            <person name="Lanie J.A."/>
            <person name="Ng W.-L."/>
            <person name="Kazmierczak K.M."/>
            <person name="Andrzejewski T.M."/>
            <person name="Davidsen T.M."/>
            <person name="Wayne K.J."/>
            <person name="Tettelin H."/>
            <person name="Glass J.I."/>
            <person name="Rusch D."/>
            <person name="Podicherti R."/>
            <person name="Tsui H.-C.T."/>
            <person name="Winkler M.E."/>
        </authorList>
    </citation>
    <scope>NUCLEOTIDE SEQUENCE</scope>
</reference>
<evidence type="ECO:0000256" key="2">
    <source>
        <dbReference type="ARBA" id="ARBA00022603"/>
    </source>
</evidence>
<dbReference type="Gene3D" id="3.40.1010.10">
    <property type="entry name" value="Cobalt-precorrin-4 Transmethylase, Domain 1"/>
    <property type="match status" value="1"/>
</dbReference>
<dbReference type="CDD" id="cd11642">
    <property type="entry name" value="SUMT"/>
    <property type="match status" value="1"/>
</dbReference>
<dbReference type="SUPFAM" id="SSF53790">
    <property type="entry name" value="Tetrapyrrole methylase"/>
    <property type="match status" value="1"/>
</dbReference>
<dbReference type="EC" id="2.1.1.107" evidence="1"/>
<dbReference type="SUPFAM" id="SSF69618">
    <property type="entry name" value="HemD-like"/>
    <property type="match status" value="1"/>
</dbReference>
<evidence type="ECO:0000259" key="7">
    <source>
        <dbReference type="Pfam" id="PF02602"/>
    </source>
</evidence>
<dbReference type="EMBL" id="UINC01030924">
    <property type="protein sequence ID" value="SVB16121.1"/>
    <property type="molecule type" value="Genomic_DNA"/>
</dbReference>
<dbReference type="InterPro" id="IPR006366">
    <property type="entry name" value="CobA/CysG_C"/>
</dbReference>
<keyword evidence="4" id="KW-0949">S-adenosyl-L-methionine</keyword>
<organism evidence="8">
    <name type="scientific">marine metagenome</name>
    <dbReference type="NCBI Taxonomy" id="408172"/>
    <lineage>
        <taxon>unclassified sequences</taxon>
        <taxon>metagenomes</taxon>
        <taxon>ecological metagenomes</taxon>
    </lineage>
</organism>
<dbReference type="NCBIfam" id="NF004790">
    <property type="entry name" value="PRK06136.1"/>
    <property type="match status" value="1"/>
</dbReference>
<evidence type="ECO:0000313" key="8">
    <source>
        <dbReference type="EMBL" id="SVB16121.1"/>
    </source>
</evidence>
<dbReference type="InterPro" id="IPR003754">
    <property type="entry name" value="4pyrrol_synth_uPrphyn_synth"/>
</dbReference>
<dbReference type="PANTHER" id="PTHR45790:SF3">
    <property type="entry name" value="S-ADENOSYL-L-METHIONINE-DEPENDENT UROPORPHYRINOGEN III METHYLTRANSFERASE, CHLOROPLASTIC"/>
    <property type="match status" value="1"/>
</dbReference>
<dbReference type="InterPro" id="IPR050161">
    <property type="entry name" value="Siro_Cobalamin_biosynth"/>
</dbReference>
<dbReference type="InterPro" id="IPR000878">
    <property type="entry name" value="4pyrrol_Mease"/>
</dbReference>
<dbReference type="InterPro" id="IPR036108">
    <property type="entry name" value="4pyrrol_syn_uPrphyn_synt_sf"/>
</dbReference>
<dbReference type="InterPro" id="IPR014777">
    <property type="entry name" value="4pyrrole_Mease_sub1"/>
</dbReference>
<dbReference type="Gene3D" id="3.40.50.10090">
    <property type="match status" value="2"/>
</dbReference>
<dbReference type="NCBIfam" id="TIGR01469">
    <property type="entry name" value="cobA_cysG_Cterm"/>
    <property type="match status" value="1"/>
</dbReference>
<feature type="domain" description="Tetrapyrrole methylase" evidence="6">
    <location>
        <begin position="6"/>
        <end position="218"/>
    </location>
</feature>
<evidence type="ECO:0000256" key="3">
    <source>
        <dbReference type="ARBA" id="ARBA00022679"/>
    </source>
</evidence>
<dbReference type="Gene3D" id="3.30.950.10">
    <property type="entry name" value="Methyltransferase, Cobalt-precorrin-4 Transmethylase, Domain 2"/>
    <property type="match status" value="1"/>
</dbReference>
<evidence type="ECO:0000256" key="1">
    <source>
        <dbReference type="ARBA" id="ARBA00012162"/>
    </source>
</evidence>
<proteinExistence type="predicted"/>
<gene>
    <name evidence="8" type="ORF">METZ01_LOCUS168975</name>
</gene>
<dbReference type="InterPro" id="IPR014776">
    <property type="entry name" value="4pyrrole_Mease_sub2"/>
</dbReference>
<evidence type="ECO:0000259" key="6">
    <source>
        <dbReference type="Pfam" id="PF00590"/>
    </source>
</evidence>
<dbReference type="CDD" id="cd06578">
    <property type="entry name" value="HemD"/>
    <property type="match status" value="1"/>
</dbReference>
<dbReference type="PANTHER" id="PTHR45790">
    <property type="entry name" value="SIROHEME SYNTHASE-RELATED"/>
    <property type="match status" value="1"/>
</dbReference>
<dbReference type="GO" id="GO:0032259">
    <property type="term" value="P:methylation"/>
    <property type="evidence" value="ECO:0007669"/>
    <property type="project" value="UniProtKB-KW"/>
</dbReference>
<dbReference type="GO" id="GO:0004851">
    <property type="term" value="F:uroporphyrin-III C-methyltransferase activity"/>
    <property type="evidence" value="ECO:0007669"/>
    <property type="project" value="UniProtKB-EC"/>
</dbReference>
<protein>
    <recommendedName>
        <fullName evidence="1">uroporphyrinogen-III C-methyltransferase</fullName>
        <ecNumber evidence="1">2.1.1.107</ecNumber>
    </recommendedName>
</protein>
<keyword evidence="3" id="KW-0808">Transferase</keyword>
<dbReference type="Pfam" id="PF02602">
    <property type="entry name" value="HEM4"/>
    <property type="match status" value="1"/>
</dbReference>
<evidence type="ECO:0000256" key="4">
    <source>
        <dbReference type="ARBA" id="ARBA00022691"/>
    </source>
</evidence>
<sequence>MPKPSVLIVGAGPGDPLLISVLGLRYLKMADVVVHDHLVHQRLLNMARNDAEIIDAGAAALQESLEQDAISFLLADKAREGKLVVRLKWGDPYVFDSGAKEAMFLHEQGIPFEVVPGIPAAVGVPCYSGVPVTYPEAGDALVLVRGHEDETGKAPNVDWKKLADLTHTIVCYAGANQLPHIIESLLTNGRAPTDRAAAVYNGTRPSQRTIEGTLKELDQAIQHSGEVGAAVLIVGSTVNLRPYLRWFDTRPLFGKRIIVTRAREQAGDLVDQLADLGAEPIEAASIQIVPADDSRPLDEACTRLKEFDWIVFTSANGVEAFIQHLVTDSRDIRDLKGVRLCAVGTATADRLIKRGLTVDVIPEEHRAEAITEALQEKTKLTGARILLPRADIARDVLPRQLRSAGATVEDVIAYRTLCTMPELPGDPDIYQLLLQEQIDAIIFTSASTVKNFVQYLGAESVADLLRTVPVASIGPVTAEAAQQFGIQTSIIPTKYTIPALVDALVEHFTQTGS</sequence>
<dbReference type="AlphaFoldDB" id="A0A382BRG9"/>
<feature type="domain" description="Tetrapyrrole biosynthesis uroporphyrinogen III synthase" evidence="7">
    <location>
        <begin position="269"/>
        <end position="501"/>
    </location>
</feature>
<accession>A0A382BRG9</accession>
<evidence type="ECO:0000256" key="5">
    <source>
        <dbReference type="ARBA" id="ARBA00023244"/>
    </source>
</evidence>
<dbReference type="InterPro" id="IPR035996">
    <property type="entry name" value="4pyrrol_Methylase_sf"/>
</dbReference>
<dbReference type="Pfam" id="PF00590">
    <property type="entry name" value="TP_methylase"/>
    <property type="match status" value="1"/>
</dbReference>
<dbReference type="GO" id="GO:0019354">
    <property type="term" value="P:siroheme biosynthetic process"/>
    <property type="evidence" value="ECO:0007669"/>
    <property type="project" value="InterPro"/>
</dbReference>
<keyword evidence="5" id="KW-0627">Porphyrin biosynthesis</keyword>
<dbReference type="GO" id="GO:0004852">
    <property type="term" value="F:uroporphyrinogen-III synthase activity"/>
    <property type="evidence" value="ECO:0007669"/>
    <property type="project" value="InterPro"/>
</dbReference>
<keyword evidence="2" id="KW-0489">Methyltransferase</keyword>